<dbReference type="Pfam" id="PF03098">
    <property type="entry name" value="An_peroxidase"/>
    <property type="match status" value="1"/>
</dbReference>
<dbReference type="CDD" id="cd09823">
    <property type="entry name" value="peroxinectin_like"/>
    <property type="match status" value="1"/>
</dbReference>
<sequence length="538" mass="61016">IWLPRVSEDQGQPLNSPRIISTALFPDGDVPNREITLMLMQYGQFLSHDITQSIDSTFVNGSAISCCTPDGSLQLPPHIRHFACMPIYIPPKDPFFSFFKQGCMNFVRSVMAPRSDCTLGYAQQMNKVTHFVDGSSVYGSTPEQTAELRSFQGGMLKVFVDFGRELLPLSKDPEACITQEQGSACFESGDSRTNQMISLVALHTLFMREHNRLARELGRINSRWSDQKIFLEARRILTAEMQVVTYKEFLPALLGEAAMKEFDIGLKEFDYSYDYDQRVEPSVTNEFASAAFRFGHSTVEGLLKIYGVDKMDEMISLPETMFYPGRMRKHLFYDQLLSTLTTEPIQEVDNLLSESLTKYMFRAGNPFGVDLASLNIQRGRDHGLRPYNDYRQLVGQARYTSFKDFGAQFGPKLASVYSSVDDVDLWVGGLLESKHAGSILGVTFRDIIADQFFRLKKGDKYFFDHDPSVNPSHFTLEQLQSLRKSSLSRMICDNSDGFLLARQALNAFKLPGVPGNEFHDCNGNEIPRINLMLWQDFE</sequence>
<protein>
    <submittedName>
        <fullName evidence="6">Chorion peroxidase</fullName>
    </submittedName>
</protein>
<dbReference type="PANTHER" id="PTHR11475">
    <property type="entry name" value="OXIDASE/PEROXIDASE"/>
    <property type="match status" value="1"/>
</dbReference>
<accession>A0ABM1MW02</accession>
<evidence type="ECO:0000256" key="2">
    <source>
        <dbReference type="ARBA" id="ARBA00022525"/>
    </source>
</evidence>
<keyword evidence="4" id="KW-0325">Glycoprotein</keyword>
<dbReference type="PANTHER" id="PTHR11475:SF4">
    <property type="entry name" value="CHORION PEROXIDASE"/>
    <property type="match status" value="1"/>
</dbReference>
<proteinExistence type="predicted"/>
<dbReference type="Proteomes" id="UP000695000">
    <property type="component" value="Unplaced"/>
</dbReference>
<keyword evidence="2" id="KW-0964">Secreted</keyword>
<name>A0ABM1MW02_NICVS</name>
<feature type="non-terminal residue" evidence="6">
    <location>
        <position position="1"/>
    </location>
</feature>
<organism evidence="5 6">
    <name type="scientific">Nicrophorus vespilloides</name>
    <name type="common">Boreal carrion beetle</name>
    <dbReference type="NCBI Taxonomy" id="110193"/>
    <lineage>
        <taxon>Eukaryota</taxon>
        <taxon>Metazoa</taxon>
        <taxon>Ecdysozoa</taxon>
        <taxon>Arthropoda</taxon>
        <taxon>Hexapoda</taxon>
        <taxon>Insecta</taxon>
        <taxon>Pterygota</taxon>
        <taxon>Neoptera</taxon>
        <taxon>Endopterygota</taxon>
        <taxon>Coleoptera</taxon>
        <taxon>Polyphaga</taxon>
        <taxon>Staphyliniformia</taxon>
        <taxon>Silphidae</taxon>
        <taxon>Nicrophorinae</taxon>
        <taxon>Nicrophorus</taxon>
    </lineage>
</organism>
<evidence type="ECO:0000256" key="4">
    <source>
        <dbReference type="ARBA" id="ARBA00023180"/>
    </source>
</evidence>
<dbReference type="GO" id="GO:0004601">
    <property type="term" value="F:peroxidase activity"/>
    <property type="evidence" value="ECO:0007669"/>
    <property type="project" value="UniProtKB-KW"/>
</dbReference>
<dbReference type="SUPFAM" id="SSF48113">
    <property type="entry name" value="Heme-dependent peroxidases"/>
    <property type="match status" value="1"/>
</dbReference>
<dbReference type="GeneID" id="108564269"/>
<evidence type="ECO:0000256" key="3">
    <source>
        <dbReference type="ARBA" id="ARBA00022559"/>
    </source>
</evidence>
<keyword evidence="5" id="KW-1185">Reference proteome</keyword>
<evidence type="ECO:0000256" key="1">
    <source>
        <dbReference type="ARBA" id="ARBA00004613"/>
    </source>
</evidence>
<gene>
    <name evidence="6" type="primary">LOC108564269</name>
</gene>
<dbReference type="RefSeq" id="XP_017778752.1">
    <property type="nucleotide sequence ID" value="XM_017923263.1"/>
</dbReference>
<keyword evidence="3 6" id="KW-0575">Peroxidase</keyword>
<evidence type="ECO:0000313" key="5">
    <source>
        <dbReference type="Proteomes" id="UP000695000"/>
    </source>
</evidence>
<dbReference type="InterPro" id="IPR019791">
    <property type="entry name" value="Haem_peroxidase_animal"/>
</dbReference>
<dbReference type="PRINTS" id="PR00457">
    <property type="entry name" value="ANPEROXIDASE"/>
</dbReference>
<dbReference type="InterPro" id="IPR010255">
    <property type="entry name" value="Haem_peroxidase_sf"/>
</dbReference>
<dbReference type="Gene3D" id="1.10.640.10">
    <property type="entry name" value="Haem peroxidase domain superfamily, animal type"/>
    <property type="match status" value="1"/>
</dbReference>
<dbReference type="InterPro" id="IPR037120">
    <property type="entry name" value="Haem_peroxidase_sf_animal"/>
</dbReference>
<dbReference type="PROSITE" id="PS50292">
    <property type="entry name" value="PEROXIDASE_3"/>
    <property type="match status" value="1"/>
</dbReference>
<evidence type="ECO:0000313" key="6">
    <source>
        <dbReference type="RefSeq" id="XP_017778752.1"/>
    </source>
</evidence>
<keyword evidence="3 6" id="KW-0560">Oxidoreductase</keyword>
<comment type="subcellular location">
    <subcellularLocation>
        <location evidence="1">Secreted</location>
    </subcellularLocation>
</comment>
<reference evidence="6" key="1">
    <citation type="submission" date="2025-08" db="UniProtKB">
        <authorList>
            <consortium name="RefSeq"/>
        </authorList>
    </citation>
    <scope>IDENTIFICATION</scope>
    <source>
        <tissue evidence="6">Whole Larva</tissue>
    </source>
</reference>